<evidence type="ECO:0000313" key="2">
    <source>
        <dbReference type="EMBL" id="KPI43194.1"/>
    </source>
</evidence>
<comment type="caution">
    <text evidence="2">The sequence shown here is derived from an EMBL/GenBank/DDBJ whole genome shotgun (WGS) entry which is preliminary data.</text>
</comment>
<dbReference type="AlphaFoldDB" id="A0A0N1P256"/>
<dbReference type="PANTHER" id="PTHR12110">
    <property type="entry name" value="HYDROXYPYRUVATE ISOMERASE"/>
    <property type="match status" value="1"/>
</dbReference>
<reference evidence="2 3" key="1">
    <citation type="submission" date="2015-06" db="EMBL/GenBank/DDBJ databases">
        <title>Draft genome of the ant-associated black yeast Phialophora attae CBS 131958.</title>
        <authorList>
            <person name="Moreno L.F."/>
            <person name="Stielow B.J."/>
            <person name="de Hoog S."/>
            <person name="Vicente V.A."/>
            <person name="Weiss V.A."/>
            <person name="de Vries M."/>
            <person name="Cruz L.M."/>
            <person name="Souza E.M."/>
        </authorList>
    </citation>
    <scope>NUCLEOTIDE SEQUENCE [LARGE SCALE GENOMIC DNA]</scope>
    <source>
        <strain evidence="2 3">CBS 131958</strain>
    </source>
</reference>
<dbReference type="VEuPathDB" id="FungiDB:AB675_7098"/>
<dbReference type="GeneID" id="28739319"/>
<dbReference type="InterPro" id="IPR013022">
    <property type="entry name" value="Xyl_isomerase-like_TIM-brl"/>
</dbReference>
<accession>A0A0N1P256</accession>
<dbReference type="RefSeq" id="XP_018003157.1">
    <property type="nucleotide sequence ID" value="XM_018147439.1"/>
</dbReference>
<proteinExistence type="predicted"/>
<dbReference type="Proteomes" id="UP000038010">
    <property type="component" value="Unassembled WGS sequence"/>
</dbReference>
<evidence type="ECO:0000313" key="3">
    <source>
        <dbReference type="Proteomes" id="UP000038010"/>
    </source>
</evidence>
<feature type="domain" description="Xylose isomerase-like TIM barrel" evidence="1">
    <location>
        <begin position="29"/>
        <end position="324"/>
    </location>
</feature>
<dbReference type="PANTHER" id="PTHR12110:SF57">
    <property type="entry name" value="DIOXYGENASE, PUTATIVE-RELATED"/>
    <property type="match status" value="1"/>
</dbReference>
<protein>
    <submittedName>
        <fullName evidence="2">3-dehydroshikimate dehydratase</fullName>
    </submittedName>
</protein>
<dbReference type="Pfam" id="PF01261">
    <property type="entry name" value="AP_endonuc_2"/>
    <property type="match status" value="1"/>
</dbReference>
<gene>
    <name evidence="2" type="ORF">AB675_7098</name>
</gene>
<dbReference type="InterPro" id="IPR036237">
    <property type="entry name" value="Xyl_isomerase-like_sf"/>
</dbReference>
<dbReference type="STRING" id="1664694.A0A0N1P256"/>
<dbReference type="OrthoDB" id="5360893at2759"/>
<keyword evidence="3" id="KW-1185">Reference proteome</keyword>
<dbReference type="InterPro" id="IPR050312">
    <property type="entry name" value="IolE/XylAMocC-like"/>
</dbReference>
<evidence type="ECO:0000259" key="1">
    <source>
        <dbReference type="Pfam" id="PF01261"/>
    </source>
</evidence>
<sequence>MASEAMYRPAIASMSLGRAWVHGLEEKIKQAGQAGFKGIEVFYEDLEYQAKAYNKGEKPEPTNEDALVAAAHQFRKLSDEHGLQVIGLQPFLFYEGLLDRKQHQVLIDKLKVWFKLVKVLGTDVIQIPTNFLQSGTTGDMDVIVADMIEVADLGLKEDPPVKFAYENLAWGTHIDTWDALWEVVWRVDRPNFGCCLDTFNIAGRVWADPAAPSGKNANADNDLQDSLSRLVKTIDVNKVFYIQVVDAERMREPLIEGHPWYAADQPARMSWSRNARLFLYEQDKGGYLPVVDVAKAFIAGLGYQGWVSMELFSRSMADPAPDVPQNHAQRGIASWKRLAEELKLS</sequence>
<name>A0A0N1P256_9EURO</name>
<dbReference type="Gene3D" id="3.20.20.150">
    <property type="entry name" value="Divalent-metal-dependent TIM barrel enzymes"/>
    <property type="match status" value="1"/>
</dbReference>
<dbReference type="EMBL" id="LFJN01000005">
    <property type="protein sequence ID" value="KPI43194.1"/>
    <property type="molecule type" value="Genomic_DNA"/>
</dbReference>
<dbReference type="SUPFAM" id="SSF51658">
    <property type="entry name" value="Xylose isomerase-like"/>
    <property type="match status" value="1"/>
</dbReference>
<organism evidence="2 3">
    <name type="scientific">Cyphellophora attinorum</name>
    <dbReference type="NCBI Taxonomy" id="1664694"/>
    <lineage>
        <taxon>Eukaryota</taxon>
        <taxon>Fungi</taxon>
        <taxon>Dikarya</taxon>
        <taxon>Ascomycota</taxon>
        <taxon>Pezizomycotina</taxon>
        <taxon>Eurotiomycetes</taxon>
        <taxon>Chaetothyriomycetidae</taxon>
        <taxon>Chaetothyriales</taxon>
        <taxon>Cyphellophoraceae</taxon>
        <taxon>Cyphellophora</taxon>
    </lineage>
</organism>